<dbReference type="EMBL" id="GL883029">
    <property type="protein sequence ID" value="EGG13420.1"/>
    <property type="molecule type" value="Genomic_DNA"/>
</dbReference>
<dbReference type="PANTHER" id="PTHR24032">
    <property type="entry name" value="EGF-LIKE DOMAIN-CONTAINING PROTEIN-RELATED-RELATED"/>
    <property type="match status" value="1"/>
</dbReference>
<keyword evidence="2" id="KW-0812">Transmembrane</keyword>
<evidence type="ECO:0000313" key="4">
    <source>
        <dbReference type="EMBL" id="EGG13420.1"/>
    </source>
</evidence>
<dbReference type="PROSITE" id="PS01186">
    <property type="entry name" value="EGF_2"/>
    <property type="match status" value="1"/>
</dbReference>
<dbReference type="InterPro" id="IPR000742">
    <property type="entry name" value="EGF"/>
</dbReference>
<gene>
    <name evidence="4" type="ORF">DFA_11181</name>
</gene>
<reference evidence="5" key="1">
    <citation type="journal article" date="2011" name="Genome Res.">
        <title>Phylogeny-wide analysis of social amoeba genomes highlights ancient origins for complex intercellular communication.</title>
        <authorList>
            <person name="Heidel A.J."/>
            <person name="Lawal H.M."/>
            <person name="Felder M."/>
            <person name="Schilde C."/>
            <person name="Helps N.R."/>
            <person name="Tunggal B."/>
            <person name="Rivero F."/>
            <person name="John U."/>
            <person name="Schleicher M."/>
            <person name="Eichinger L."/>
            <person name="Platzer M."/>
            <person name="Noegel A.A."/>
            <person name="Schaap P."/>
            <person name="Gloeckner G."/>
        </authorList>
    </citation>
    <scope>NUCLEOTIDE SEQUENCE [LARGE SCALE GENOMIC DNA]</scope>
    <source>
        <strain evidence="5">SH3</strain>
    </source>
</reference>
<name>F4QFB3_CACFS</name>
<evidence type="ECO:0000313" key="5">
    <source>
        <dbReference type="Proteomes" id="UP000007797"/>
    </source>
</evidence>
<dbReference type="Proteomes" id="UP000007797">
    <property type="component" value="Unassembled WGS sequence"/>
</dbReference>
<sequence length="1043" mass="116755">MNQSIPSWLVSINHQWSIQHKLKVQQQLMNTSNNNSSSNQFRVLTILTLLLCCHYHISLSNSQQVLPDDELASAIFLIRQYGIPKPENQSLCESYSGSKMGARFVCDSSNTFDEKYHIVEITFTLTGIPSGNPPSLAKSFTMPALQYIELRSEEVANRSINILELLKSVKSLNRIILQGDRSISYIPGDFNNFPNLTSFSLFYDNNPFVIPHAFLNNSISLRSITVTFSILSITIDDSLYFPSLIDYYFQSNCTAGSHHINITAKSFPNLERFLVFVLSRSNITVHLNKDVIKLWKIYCVVTSELDSECHLRIGYPSSIESLYLDNNNIQNFSTNLPNTLRTLSISNNLNFNGAITDSFCGITSLRIGSTAISSLPSCVWCYKGTSRYDVITDLQAPPNFQCPGIYPQITINNKDNLLVTNNNIATIKGNNIGYGSYESNYTLNPTISNQELSFKYTQATPIPEIPTLVTINLTPHKVQMMIVKDDINIGEPTILQINQNNIIIKFNLDYNPYFNHTITIDNSIACTNVTNIYPSQFECTTPLLSSGDHQLIVSNSYIQSQVPFTINSQYLCQQSTNNCYGNGKCTIDAYPIISSGNYNSTNNKHVELNGDFGPSISNHSNVSVSINNSISCVVESLSQFQINCTIDQQPSFGLASVQLQLNNDLNTTARNILYLQSPPSQPSPSPISKLECEKNTSNCYGHGYCDDSGKCKCQHGYSGIDNCLAKYIDAIIIPNTTDPTVSFDIEGTDFLFELFSIQELNFDKNITKELFISNYTWNVNKTTTNNHTTNVNYQLNTLSSPSSFNNYSTYQPAQVLSTISFSTQPRTVEFGGQQLLLHANSIKLQVNISKWQFSSNLSTLRVLQYLRVVKDDIQFNGRFIDVALSDGRPTYSPTQLLPSTRINDEQSIAMIGIGFPQCQECVLDPDFAALVINPDGYGKCDSIGFGKWKIIVIAVCVSLVMITTVLVIVIAFKKAVQLKFAKRLNKSFTNLSYSLNNLSNSFHNLNRILNQSDTKISTQQEQEINTNSIQNKISDWVKKKAHK</sequence>
<dbReference type="InterPro" id="IPR053331">
    <property type="entry name" value="EGF-like_comC"/>
</dbReference>
<dbReference type="InterPro" id="IPR002049">
    <property type="entry name" value="LE_dom"/>
</dbReference>
<dbReference type="Pfam" id="PF22933">
    <property type="entry name" value="ComC_SSD"/>
    <property type="match status" value="2"/>
</dbReference>
<proteinExistence type="predicted"/>
<keyword evidence="1" id="KW-0245">EGF-like domain</keyword>
<evidence type="ECO:0000259" key="3">
    <source>
        <dbReference type="PROSITE" id="PS50026"/>
    </source>
</evidence>
<accession>F4QFB3</accession>
<feature type="domain" description="EGF-like" evidence="3">
    <location>
        <begin position="688"/>
        <end position="724"/>
    </location>
</feature>
<dbReference type="InterPro" id="IPR032675">
    <property type="entry name" value="LRR_dom_sf"/>
</dbReference>
<dbReference type="OMA" id="CEYANIS"/>
<dbReference type="SUPFAM" id="SSF52047">
    <property type="entry name" value="RNI-like"/>
    <property type="match status" value="1"/>
</dbReference>
<evidence type="ECO:0000256" key="2">
    <source>
        <dbReference type="SAM" id="Phobius"/>
    </source>
</evidence>
<organism evidence="4 5">
    <name type="scientific">Cavenderia fasciculata</name>
    <name type="common">Slime mold</name>
    <name type="synonym">Dictyostelium fasciculatum</name>
    <dbReference type="NCBI Taxonomy" id="261658"/>
    <lineage>
        <taxon>Eukaryota</taxon>
        <taxon>Amoebozoa</taxon>
        <taxon>Evosea</taxon>
        <taxon>Eumycetozoa</taxon>
        <taxon>Dictyostelia</taxon>
        <taxon>Acytosteliales</taxon>
        <taxon>Cavenderiaceae</taxon>
        <taxon>Cavenderia</taxon>
    </lineage>
</organism>
<dbReference type="GeneID" id="14866110"/>
<dbReference type="AlphaFoldDB" id="F4QFB3"/>
<protein>
    <recommendedName>
        <fullName evidence="3">EGF-like domain-containing protein</fullName>
    </recommendedName>
</protein>
<dbReference type="CDD" id="cd00055">
    <property type="entry name" value="EGF_Lam"/>
    <property type="match status" value="1"/>
</dbReference>
<dbReference type="RefSeq" id="XP_004350124.1">
    <property type="nucleotide sequence ID" value="XM_004350074.1"/>
</dbReference>
<keyword evidence="2" id="KW-1133">Transmembrane helix</keyword>
<dbReference type="InterPro" id="IPR054484">
    <property type="entry name" value="ComC_SSD"/>
</dbReference>
<keyword evidence="2" id="KW-0472">Membrane</keyword>
<dbReference type="PANTHER" id="PTHR24032:SF16">
    <property type="entry name" value="EGF-LIKE DOMAIN-CONTAINING PROTEIN"/>
    <property type="match status" value="1"/>
</dbReference>
<comment type="caution">
    <text evidence="1">Lacks conserved residue(s) required for the propagation of feature annotation.</text>
</comment>
<keyword evidence="5" id="KW-1185">Reference proteome</keyword>
<dbReference type="PROSITE" id="PS50026">
    <property type="entry name" value="EGF_3"/>
    <property type="match status" value="1"/>
</dbReference>
<dbReference type="KEGG" id="dfa:DFA_11181"/>
<dbReference type="Gene3D" id="3.80.10.10">
    <property type="entry name" value="Ribonuclease Inhibitor"/>
    <property type="match status" value="1"/>
</dbReference>
<evidence type="ECO:0000256" key="1">
    <source>
        <dbReference type="PROSITE-ProRule" id="PRU00076"/>
    </source>
</evidence>
<feature type="transmembrane region" description="Helical" evidence="2">
    <location>
        <begin position="950"/>
        <end position="972"/>
    </location>
</feature>